<proteinExistence type="predicted"/>
<dbReference type="AlphaFoldDB" id="A0ABC8UXA1"/>
<protein>
    <submittedName>
        <fullName evidence="1">Uncharacterized protein</fullName>
    </submittedName>
</protein>
<reference evidence="1 2" key="1">
    <citation type="submission" date="2024-02" db="EMBL/GenBank/DDBJ databases">
        <authorList>
            <person name="Vignale AGUSTIN F."/>
            <person name="Sosa J E."/>
            <person name="Modenutti C."/>
        </authorList>
    </citation>
    <scope>NUCLEOTIDE SEQUENCE [LARGE SCALE GENOMIC DNA]</scope>
</reference>
<accession>A0ABC8UXA1</accession>
<keyword evidence="2" id="KW-1185">Reference proteome</keyword>
<organism evidence="1 2">
    <name type="scientific">Ilex paraguariensis</name>
    <name type="common">yerba mate</name>
    <dbReference type="NCBI Taxonomy" id="185542"/>
    <lineage>
        <taxon>Eukaryota</taxon>
        <taxon>Viridiplantae</taxon>
        <taxon>Streptophyta</taxon>
        <taxon>Embryophyta</taxon>
        <taxon>Tracheophyta</taxon>
        <taxon>Spermatophyta</taxon>
        <taxon>Magnoliopsida</taxon>
        <taxon>eudicotyledons</taxon>
        <taxon>Gunneridae</taxon>
        <taxon>Pentapetalae</taxon>
        <taxon>asterids</taxon>
        <taxon>campanulids</taxon>
        <taxon>Aquifoliales</taxon>
        <taxon>Aquifoliaceae</taxon>
        <taxon>Ilex</taxon>
    </lineage>
</organism>
<evidence type="ECO:0000313" key="1">
    <source>
        <dbReference type="EMBL" id="CAK9185658.1"/>
    </source>
</evidence>
<comment type="caution">
    <text evidence="1">The sequence shown here is derived from an EMBL/GenBank/DDBJ whole genome shotgun (WGS) entry which is preliminary data.</text>
</comment>
<sequence>MVGPSDLLNVCLPLFQRIKIRPSKDHKSVSDHLLFARSSSTTLGSLPPPNPHRLQTVVVVMMFASGGVSGREKDNEVLETHTTHLCI</sequence>
<dbReference type="Proteomes" id="UP001642360">
    <property type="component" value="Unassembled WGS sequence"/>
</dbReference>
<dbReference type="EMBL" id="CAUOFW020009390">
    <property type="protein sequence ID" value="CAK9185658.1"/>
    <property type="molecule type" value="Genomic_DNA"/>
</dbReference>
<name>A0ABC8UXA1_9AQUA</name>
<gene>
    <name evidence="1" type="ORF">ILEXP_LOCUS56076</name>
</gene>
<evidence type="ECO:0000313" key="2">
    <source>
        <dbReference type="Proteomes" id="UP001642360"/>
    </source>
</evidence>